<feature type="chain" id="PRO_5004663700" evidence="1">
    <location>
        <begin position="20"/>
        <end position="325"/>
    </location>
</feature>
<organism evidence="2 3">
    <name type="scientific">Gloeobacter kilaueensis (strain ATCC BAA-2537 / CCAP 1431/1 / ULC 316 / JS1)</name>
    <dbReference type="NCBI Taxonomy" id="1183438"/>
    <lineage>
        <taxon>Bacteria</taxon>
        <taxon>Bacillati</taxon>
        <taxon>Cyanobacteriota</taxon>
        <taxon>Cyanophyceae</taxon>
        <taxon>Gloeobacterales</taxon>
        <taxon>Gloeobacteraceae</taxon>
        <taxon>Gloeobacter</taxon>
    </lineage>
</organism>
<dbReference type="HOGENOM" id="CLU_849314_0_0_3"/>
<sequence>MKRLLLCLMLGLCAQAVQAQTPPPASNFAGNSIDSERVRQLVLERWQLPHLAGDAIASVRATVLPDHSLAVLGLDIRSARTVEREQVRSSLLAAIAGVSAPVAPGPVAFSLTARSGGAYLAGCFPLKVYVEPRLGDSAEALPSSSIEAIQQGARRWNRLITGFGDGGAAVTPFVLVTGPEAADVHIQGYRDYPDYASYLVNDAETQAVVRLPLKQKREAMFQSGEVWRHPEVVTQETMFQLGRLLGLDPSEVPDNVLYPNASNTIFARSTSGTIEQLKGVVLFGQGPSLAEAGRTDRTIESEQLRTVAYSLRNRSCGQKPATALK</sequence>
<proteinExistence type="predicted"/>
<dbReference type="EMBL" id="CP003587">
    <property type="protein sequence ID" value="AGY58252.1"/>
    <property type="molecule type" value="Genomic_DNA"/>
</dbReference>
<accession>U5QH00</accession>
<evidence type="ECO:0000256" key="1">
    <source>
        <dbReference type="SAM" id="SignalP"/>
    </source>
</evidence>
<keyword evidence="3" id="KW-1185">Reference proteome</keyword>
<gene>
    <name evidence="2" type="ORF">GKIL_2006</name>
</gene>
<protein>
    <submittedName>
        <fullName evidence="2">Uncharacterized protein</fullName>
    </submittedName>
</protein>
<evidence type="ECO:0000313" key="3">
    <source>
        <dbReference type="Proteomes" id="UP000017396"/>
    </source>
</evidence>
<reference evidence="2 3" key="1">
    <citation type="journal article" date="2013" name="PLoS ONE">
        <title>Cultivation and Complete Genome Sequencing of Gloeobacter kilaueensis sp. nov., from a Lava Cave in Kilauea Caldera, Hawai'i.</title>
        <authorList>
            <person name="Saw J.H."/>
            <person name="Schatz M."/>
            <person name="Brown M.V."/>
            <person name="Kunkel D.D."/>
            <person name="Foster J.S."/>
            <person name="Shick H."/>
            <person name="Christensen S."/>
            <person name="Hou S."/>
            <person name="Wan X."/>
            <person name="Donachie S.P."/>
        </authorList>
    </citation>
    <scope>NUCLEOTIDE SEQUENCE [LARGE SCALE GENOMIC DNA]</scope>
    <source>
        <strain evidence="3">JS</strain>
    </source>
</reference>
<dbReference type="STRING" id="1183438.GKIL_2006"/>
<dbReference type="eggNOG" id="COG5549">
    <property type="taxonomic scope" value="Bacteria"/>
</dbReference>
<dbReference type="OrthoDB" id="5513015at2"/>
<keyword evidence="1" id="KW-0732">Signal</keyword>
<dbReference type="AlphaFoldDB" id="U5QH00"/>
<feature type="signal peptide" evidence="1">
    <location>
        <begin position="1"/>
        <end position="19"/>
    </location>
</feature>
<dbReference type="KEGG" id="glj:GKIL_2006"/>
<evidence type="ECO:0000313" key="2">
    <source>
        <dbReference type="EMBL" id="AGY58252.1"/>
    </source>
</evidence>
<dbReference type="Proteomes" id="UP000017396">
    <property type="component" value="Chromosome"/>
</dbReference>
<dbReference type="RefSeq" id="WP_023173378.1">
    <property type="nucleotide sequence ID" value="NC_022600.1"/>
</dbReference>
<name>U5QH00_GLOK1</name>